<evidence type="ECO:0000313" key="3">
    <source>
        <dbReference type="EMBL" id="KAK3374591.1"/>
    </source>
</evidence>
<dbReference type="EMBL" id="JAULSW010000007">
    <property type="protein sequence ID" value="KAK3374591.1"/>
    <property type="molecule type" value="Genomic_DNA"/>
</dbReference>
<proteinExistence type="predicted"/>
<feature type="signal peptide" evidence="2">
    <location>
        <begin position="1"/>
        <end position="17"/>
    </location>
</feature>
<evidence type="ECO:0000256" key="2">
    <source>
        <dbReference type="SAM" id="SignalP"/>
    </source>
</evidence>
<comment type="caution">
    <text evidence="3">The sequence shown here is derived from an EMBL/GenBank/DDBJ whole genome shotgun (WGS) entry which is preliminary data.</text>
</comment>
<feature type="chain" id="PRO_5042072920" evidence="2">
    <location>
        <begin position="18"/>
        <end position="267"/>
    </location>
</feature>
<dbReference type="AlphaFoldDB" id="A0AAE0N8E5"/>
<sequence>MRITVLIQLTLLPLASTLPNPQLPSAKGTTSYPTYTAEVFQPTASTFSGSISIATPWGPGVPCVGPAPTCPTGQGPPPFAGIQSFRATATYWQTLFWPGPITAFPATVAVTRVSTIVMTSTDLISSSYSTGPPGTWTVHTGESTGSYTKTSTWFAFKAEATHLPAGTRREDLPCSSSDGKEESGNADRDPYCEKIGWTEGCMGQCKLREDGNFWCLLSYAEFEGGDGVVGRVCWSRDSPGGLSFLSKPCLRGDLRPSWACDAWYQHG</sequence>
<keyword evidence="2" id="KW-0732">Signal</keyword>
<protein>
    <submittedName>
        <fullName evidence="3">Uncharacterized protein</fullName>
    </submittedName>
</protein>
<organism evidence="3 4">
    <name type="scientific">Podospora didyma</name>
    <dbReference type="NCBI Taxonomy" id="330526"/>
    <lineage>
        <taxon>Eukaryota</taxon>
        <taxon>Fungi</taxon>
        <taxon>Dikarya</taxon>
        <taxon>Ascomycota</taxon>
        <taxon>Pezizomycotina</taxon>
        <taxon>Sordariomycetes</taxon>
        <taxon>Sordariomycetidae</taxon>
        <taxon>Sordariales</taxon>
        <taxon>Podosporaceae</taxon>
        <taxon>Podospora</taxon>
    </lineage>
</organism>
<feature type="region of interest" description="Disordered" evidence="1">
    <location>
        <begin position="167"/>
        <end position="187"/>
    </location>
</feature>
<reference evidence="3" key="1">
    <citation type="journal article" date="2023" name="Mol. Phylogenet. Evol.">
        <title>Genome-scale phylogeny and comparative genomics of the fungal order Sordariales.</title>
        <authorList>
            <person name="Hensen N."/>
            <person name="Bonometti L."/>
            <person name="Westerberg I."/>
            <person name="Brannstrom I.O."/>
            <person name="Guillou S."/>
            <person name="Cros-Aarteil S."/>
            <person name="Calhoun S."/>
            <person name="Haridas S."/>
            <person name="Kuo A."/>
            <person name="Mondo S."/>
            <person name="Pangilinan J."/>
            <person name="Riley R."/>
            <person name="LaButti K."/>
            <person name="Andreopoulos B."/>
            <person name="Lipzen A."/>
            <person name="Chen C."/>
            <person name="Yan M."/>
            <person name="Daum C."/>
            <person name="Ng V."/>
            <person name="Clum A."/>
            <person name="Steindorff A."/>
            <person name="Ohm R.A."/>
            <person name="Martin F."/>
            <person name="Silar P."/>
            <person name="Natvig D.O."/>
            <person name="Lalanne C."/>
            <person name="Gautier V."/>
            <person name="Ament-Velasquez S.L."/>
            <person name="Kruys A."/>
            <person name="Hutchinson M.I."/>
            <person name="Powell A.J."/>
            <person name="Barry K."/>
            <person name="Miller A.N."/>
            <person name="Grigoriev I.V."/>
            <person name="Debuchy R."/>
            <person name="Gladieux P."/>
            <person name="Hiltunen Thoren M."/>
            <person name="Johannesson H."/>
        </authorList>
    </citation>
    <scope>NUCLEOTIDE SEQUENCE</scope>
    <source>
        <strain evidence="3">CBS 232.78</strain>
    </source>
</reference>
<name>A0AAE0N8E5_9PEZI</name>
<evidence type="ECO:0000256" key="1">
    <source>
        <dbReference type="SAM" id="MobiDB-lite"/>
    </source>
</evidence>
<reference evidence="3" key="2">
    <citation type="submission" date="2023-06" db="EMBL/GenBank/DDBJ databases">
        <authorList>
            <consortium name="Lawrence Berkeley National Laboratory"/>
            <person name="Haridas S."/>
            <person name="Hensen N."/>
            <person name="Bonometti L."/>
            <person name="Westerberg I."/>
            <person name="Brannstrom I.O."/>
            <person name="Guillou S."/>
            <person name="Cros-Aarteil S."/>
            <person name="Calhoun S."/>
            <person name="Kuo A."/>
            <person name="Mondo S."/>
            <person name="Pangilinan J."/>
            <person name="Riley R."/>
            <person name="LaButti K."/>
            <person name="Andreopoulos B."/>
            <person name="Lipzen A."/>
            <person name="Chen C."/>
            <person name="Yanf M."/>
            <person name="Daum C."/>
            <person name="Ng V."/>
            <person name="Clum A."/>
            <person name="Steindorff A."/>
            <person name="Ohm R."/>
            <person name="Martin F."/>
            <person name="Silar P."/>
            <person name="Natvig D."/>
            <person name="Lalanne C."/>
            <person name="Gautier V."/>
            <person name="Ament-velasquez S.L."/>
            <person name="Kruys A."/>
            <person name="Hutchinson M.I."/>
            <person name="Powell A.J."/>
            <person name="Barry K."/>
            <person name="Miller A.N."/>
            <person name="Grigoriev I.V."/>
            <person name="Debuchy R."/>
            <person name="Gladieux P."/>
            <person name="Thoren M.H."/>
            <person name="Johannesson H."/>
        </authorList>
    </citation>
    <scope>NUCLEOTIDE SEQUENCE</scope>
    <source>
        <strain evidence="3">CBS 232.78</strain>
    </source>
</reference>
<keyword evidence="4" id="KW-1185">Reference proteome</keyword>
<gene>
    <name evidence="3" type="ORF">B0H63DRAFT_480535</name>
</gene>
<accession>A0AAE0N8E5</accession>
<dbReference type="Proteomes" id="UP001285441">
    <property type="component" value="Unassembled WGS sequence"/>
</dbReference>
<evidence type="ECO:0000313" key="4">
    <source>
        <dbReference type="Proteomes" id="UP001285441"/>
    </source>
</evidence>